<dbReference type="OrthoDB" id="9803742at2"/>
<proteinExistence type="predicted"/>
<dbReference type="InterPro" id="IPR037187">
    <property type="entry name" value="DnaK_N"/>
</dbReference>
<keyword evidence="3" id="KW-0863">Zinc-finger</keyword>
<evidence type="ECO:0000259" key="7">
    <source>
        <dbReference type="Pfam" id="PF21157"/>
    </source>
</evidence>
<evidence type="ECO:0000256" key="3">
    <source>
        <dbReference type="ARBA" id="ARBA00022771"/>
    </source>
</evidence>
<dbReference type="PANTHER" id="PTHR33823:SF2">
    <property type="entry name" value="RNA POLYMERASE-BINDING TRANSCRIPTION FACTOR DKSA"/>
    <property type="match status" value="1"/>
</dbReference>
<dbReference type="PROSITE" id="PS51128">
    <property type="entry name" value="ZF_DKSA_2"/>
    <property type="match status" value="1"/>
</dbReference>
<accession>A0A4D6YE95</accession>
<evidence type="ECO:0000259" key="6">
    <source>
        <dbReference type="Pfam" id="PF01258"/>
    </source>
</evidence>
<protein>
    <submittedName>
        <fullName evidence="8">RNA polymerase-binding protein DksA</fullName>
    </submittedName>
</protein>
<keyword evidence="1" id="KW-0963">Cytoplasm</keyword>
<evidence type="ECO:0000256" key="4">
    <source>
        <dbReference type="ARBA" id="ARBA00022833"/>
    </source>
</evidence>
<dbReference type="AlphaFoldDB" id="A0A4D6YE95"/>
<reference evidence="8 9" key="1">
    <citation type="submission" date="2018-10" db="EMBL/GenBank/DDBJ databases">
        <title>Comparative functional genomics of the obligate endosymbiont Buchnera aphidicola.</title>
        <authorList>
            <person name="Chong R.A."/>
        </authorList>
    </citation>
    <scope>NUCLEOTIDE SEQUENCE [LARGE SCALE GENOMIC DNA]</scope>
    <source>
        <strain evidence="8 9">Ssp</strain>
    </source>
</reference>
<dbReference type="GO" id="GO:0008270">
    <property type="term" value="F:zinc ion binding"/>
    <property type="evidence" value="ECO:0007669"/>
    <property type="project" value="UniProtKB-KW"/>
</dbReference>
<evidence type="ECO:0000256" key="5">
    <source>
        <dbReference type="PROSITE-ProRule" id="PRU00510"/>
    </source>
</evidence>
<dbReference type="PANTHER" id="PTHR33823">
    <property type="entry name" value="RNA POLYMERASE-BINDING TRANSCRIPTION FACTOR DKSA-RELATED"/>
    <property type="match status" value="1"/>
</dbReference>
<evidence type="ECO:0000313" key="9">
    <source>
        <dbReference type="Proteomes" id="UP000298636"/>
    </source>
</evidence>
<name>A0A4D6YE95_9GAMM</name>
<dbReference type="NCBIfam" id="TIGR02420">
    <property type="entry name" value="dksA"/>
    <property type="match status" value="1"/>
</dbReference>
<dbReference type="Proteomes" id="UP000298636">
    <property type="component" value="Chromosome"/>
</dbReference>
<dbReference type="Gene3D" id="1.20.120.910">
    <property type="entry name" value="DksA, coiled-coil domain"/>
    <property type="match status" value="1"/>
</dbReference>
<feature type="zinc finger region" description="dksA C4-type" evidence="5">
    <location>
        <begin position="114"/>
        <end position="138"/>
    </location>
</feature>
<dbReference type="InterPro" id="IPR000962">
    <property type="entry name" value="Znf_DskA_TraR"/>
</dbReference>
<feature type="domain" description="DnaK suppressor protein DksA N-terminal" evidence="7">
    <location>
        <begin position="36"/>
        <end position="106"/>
    </location>
</feature>
<evidence type="ECO:0000313" key="8">
    <source>
        <dbReference type="EMBL" id="QCI26323.1"/>
    </source>
</evidence>
<evidence type="ECO:0000256" key="1">
    <source>
        <dbReference type="ARBA" id="ARBA00022490"/>
    </source>
</evidence>
<keyword evidence="2" id="KW-0479">Metal-binding</keyword>
<dbReference type="RefSeq" id="WP_158351712.1">
    <property type="nucleotide sequence ID" value="NZ_CP032998.1"/>
</dbReference>
<dbReference type="EMBL" id="CP032998">
    <property type="protein sequence ID" value="QCI26323.1"/>
    <property type="molecule type" value="Genomic_DNA"/>
</dbReference>
<dbReference type="SUPFAM" id="SSF57716">
    <property type="entry name" value="Glucocorticoid receptor-like (DNA-binding domain)"/>
    <property type="match status" value="1"/>
</dbReference>
<organism evidence="8 9">
    <name type="scientific">Buchnera aphidicola</name>
    <name type="common">Stegophylla sp.</name>
    <dbReference type="NCBI Taxonomy" id="2315800"/>
    <lineage>
        <taxon>Bacteria</taxon>
        <taxon>Pseudomonadati</taxon>
        <taxon>Pseudomonadota</taxon>
        <taxon>Gammaproteobacteria</taxon>
        <taxon>Enterobacterales</taxon>
        <taxon>Erwiniaceae</taxon>
        <taxon>Buchnera</taxon>
    </lineage>
</organism>
<keyword evidence="9" id="KW-1185">Reference proteome</keyword>
<dbReference type="InterPro" id="IPR012784">
    <property type="entry name" value="DksA_RNA_pol-bd"/>
</dbReference>
<dbReference type="InterPro" id="IPR020458">
    <property type="entry name" value="Znf_DskA_TraR_CS"/>
</dbReference>
<dbReference type="PROSITE" id="PS01102">
    <property type="entry name" value="ZF_DKSA_1"/>
    <property type="match status" value="1"/>
</dbReference>
<keyword evidence="4" id="KW-0862">Zinc</keyword>
<dbReference type="SUPFAM" id="SSF109635">
    <property type="entry name" value="DnaK suppressor protein DksA, alpha-hairpin domain"/>
    <property type="match status" value="1"/>
</dbReference>
<dbReference type="InterPro" id="IPR048489">
    <property type="entry name" value="DksA_N"/>
</dbReference>
<gene>
    <name evidence="8" type="primary">dksA</name>
    <name evidence="8" type="ORF">D9V79_00680</name>
</gene>
<dbReference type="Pfam" id="PF01258">
    <property type="entry name" value="zf-dskA_traR"/>
    <property type="match status" value="1"/>
</dbReference>
<sequence length="154" mass="18198">MNIIKKNNTSSLSILTIAGVYPYKQKKNEKYMNDNQIIHFKKILYAWKKQINKKIKNTLLYSNNKFNNLPDMIDRAVQEEEFSLELKNQYRENKTIIKIERTLIKIKNENFGYCELCNTEIGIKRLEAKPTASLCIDCQSLSEIKNKQRIKLSF</sequence>
<feature type="domain" description="Zinc finger DksA/TraR C4-type" evidence="6">
    <location>
        <begin position="110"/>
        <end position="142"/>
    </location>
</feature>
<evidence type="ECO:0000256" key="2">
    <source>
        <dbReference type="ARBA" id="ARBA00022723"/>
    </source>
</evidence>
<dbReference type="Pfam" id="PF21157">
    <property type="entry name" value="DksA_N"/>
    <property type="match status" value="1"/>
</dbReference>